<comment type="caution">
    <text evidence="2">The sequence shown here is derived from an EMBL/GenBank/DDBJ whole genome shotgun (WGS) entry which is preliminary data.</text>
</comment>
<evidence type="ECO:0000256" key="1">
    <source>
        <dbReference type="SAM" id="MobiDB-lite"/>
    </source>
</evidence>
<proteinExistence type="predicted"/>
<name>A0A4S4KUA1_9AGAM</name>
<sequence length="996" mass="112465">MPSQRSSSRIPHSYSPYPHHHSANINHLRDILNDPDLRPAIDNLIDQPENQAIQIPLYIHDTLLFNIHALRQQRRILANIIDTHSASLRAFPDVLSRFFEDVPTDISSDSSPPPIAIPNPETYPSGSPENPISIVDDSEDQFIEVSETAIQTSPTSSQSANHEHGSADRDTQQTDNSGNLLSTMNQTYPQPPLPSARRRVLMHHGVIYVAYNADHIPNPPLPHTADFLNSNVLPSVSWASNLRPYMGWAPQNPSFTGTVLGRLEAHACDKVEAKGNQGYVLASEVTASWIGLECSLRALISSLLGLLPHNSRTFPLDMENPRLPSSFGFAKSHPSPGHVRNAARRSRNAFIPVMAYATYLIMRLRRVAQENGWYEDRWARQLEEMEQFPPAWIQEVCLSQIVDMDTPQNVLGVTQTLRQRPSAPLSLESATGPANTKMRPGRSFSLVEQSLTKKLFDNETLEWRAKREQREKDAEKKNFPGKKGARVFEWEESETRAGVLIRVPVSRASVEDIWDNYRASQKRYDGFRNKWDLCNEFDPTPRNYGPPTDEFDKDDDNWDAPAVTGQTFDNGLDALGPNEIVKDLCQQTGLLLENPGAQDELAFDTVERMAALRFGFCRDGHAVSAGSSTVNPSSDSSTWKKTAKLLFVSVSEVDNVQKPLQEELIAFTQDVINSDGSLAKLHTRMHDLHFNSMAVSPRQRNMNFDIQVLTQRLYTEEPASQGSTSRARRSLTETTIYVLRPRIHSVPWLVAVLDPVAALQWLRLGRESIWDGCCHFMARGIPFQTITLEPPAQLNMSRMRIHDLGWRKSTRALNSVDYLTYEGKVVDLIKSNSRARAAVMRGGIVWRLVMHHLGLDDAVDAVMAGPTGDFVQCVYTTGTVGGTSQEWWDDQLTEDEECLICGVYKMYYGDDERPESIEYASWWPRASVWDLSSMNCGFWLSFAETWFRVRLQKIKENQASIQNQLKWRKALQLMRPSRTLMENNKKLAESYIGGSI</sequence>
<feature type="region of interest" description="Disordered" evidence="1">
    <location>
        <begin position="104"/>
        <end position="134"/>
    </location>
</feature>
<feature type="compositionally biased region" description="Polar residues" evidence="1">
    <location>
        <begin position="173"/>
        <end position="188"/>
    </location>
</feature>
<organism evidence="2 3">
    <name type="scientific">Phellinidium pouzarii</name>
    <dbReference type="NCBI Taxonomy" id="167371"/>
    <lineage>
        <taxon>Eukaryota</taxon>
        <taxon>Fungi</taxon>
        <taxon>Dikarya</taxon>
        <taxon>Basidiomycota</taxon>
        <taxon>Agaricomycotina</taxon>
        <taxon>Agaricomycetes</taxon>
        <taxon>Hymenochaetales</taxon>
        <taxon>Hymenochaetaceae</taxon>
        <taxon>Phellinidium</taxon>
    </lineage>
</organism>
<protein>
    <submittedName>
        <fullName evidence="2">Uncharacterized protein</fullName>
    </submittedName>
</protein>
<feature type="region of interest" description="Disordered" evidence="1">
    <location>
        <begin position="149"/>
        <end position="192"/>
    </location>
</feature>
<dbReference type="EMBL" id="SGPK01000555">
    <property type="protein sequence ID" value="THH02309.1"/>
    <property type="molecule type" value="Genomic_DNA"/>
</dbReference>
<feature type="compositionally biased region" description="Polar residues" evidence="1">
    <location>
        <begin position="149"/>
        <end position="160"/>
    </location>
</feature>
<evidence type="ECO:0000313" key="2">
    <source>
        <dbReference type="EMBL" id="THH02309.1"/>
    </source>
</evidence>
<dbReference type="AlphaFoldDB" id="A0A4S4KUA1"/>
<keyword evidence="3" id="KW-1185">Reference proteome</keyword>
<accession>A0A4S4KUA1</accession>
<feature type="compositionally biased region" description="Basic and acidic residues" evidence="1">
    <location>
        <begin position="161"/>
        <end position="172"/>
    </location>
</feature>
<dbReference type="Proteomes" id="UP000308199">
    <property type="component" value="Unassembled WGS sequence"/>
</dbReference>
<gene>
    <name evidence="2" type="ORF">EW145_g6768</name>
</gene>
<reference evidence="2 3" key="1">
    <citation type="submission" date="2019-02" db="EMBL/GenBank/DDBJ databases">
        <title>Genome sequencing of the rare red list fungi Phellinidium pouzarii.</title>
        <authorList>
            <person name="Buettner E."/>
            <person name="Kellner H."/>
        </authorList>
    </citation>
    <scope>NUCLEOTIDE SEQUENCE [LARGE SCALE GENOMIC DNA]</scope>
    <source>
        <strain evidence="2 3">DSM 108285</strain>
    </source>
</reference>
<evidence type="ECO:0000313" key="3">
    <source>
        <dbReference type="Proteomes" id="UP000308199"/>
    </source>
</evidence>